<dbReference type="EMBL" id="JANAKD010001301">
    <property type="protein sequence ID" value="KAJ3480967.1"/>
    <property type="molecule type" value="Genomic_DNA"/>
</dbReference>
<keyword evidence="2" id="KW-1185">Reference proteome</keyword>
<dbReference type="Proteomes" id="UP001148737">
    <property type="component" value="Unassembled WGS sequence"/>
</dbReference>
<protein>
    <submittedName>
        <fullName evidence="1">Uncharacterized protein</fullName>
    </submittedName>
</protein>
<reference evidence="1" key="1">
    <citation type="submission" date="2022-07" db="EMBL/GenBank/DDBJ databases">
        <title>Genome Sequence of Lecanicillium saksenae.</title>
        <authorList>
            <person name="Buettner E."/>
        </authorList>
    </citation>
    <scope>NUCLEOTIDE SEQUENCE</scope>
    <source>
        <strain evidence="1">VT-O1</strain>
    </source>
</reference>
<evidence type="ECO:0000313" key="1">
    <source>
        <dbReference type="EMBL" id="KAJ3480967.1"/>
    </source>
</evidence>
<name>A0ACC1QM94_9HYPO</name>
<evidence type="ECO:0000313" key="2">
    <source>
        <dbReference type="Proteomes" id="UP001148737"/>
    </source>
</evidence>
<organism evidence="1 2">
    <name type="scientific">Lecanicillium saksenae</name>
    <dbReference type="NCBI Taxonomy" id="468837"/>
    <lineage>
        <taxon>Eukaryota</taxon>
        <taxon>Fungi</taxon>
        <taxon>Dikarya</taxon>
        <taxon>Ascomycota</taxon>
        <taxon>Pezizomycotina</taxon>
        <taxon>Sordariomycetes</taxon>
        <taxon>Hypocreomycetidae</taxon>
        <taxon>Hypocreales</taxon>
        <taxon>Cordycipitaceae</taxon>
        <taxon>Lecanicillium</taxon>
    </lineage>
</organism>
<comment type="caution">
    <text evidence="1">The sequence shown here is derived from an EMBL/GenBank/DDBJ whole genome shotgun (WGS) entry which is preliminary data.</text>
</comment>
<accession>A0ACC1QM94</accession>
<gene>
    <name evidence="1" type="ORF">NLG97_g7936</name>
</gene>
<sequence>MFGILEAVAIPRAGIYSSYEELIENLNERMEKEGYKIVKARSHRSRMGGADVPNNDIVRCDLVCDRGGRPYKCMATKHKTTTKKTDCPWKAKAVNRKAVGGWVLTVLCDQHNHEPGTPEPPSPEHSDGEEENTETSIAALPTLGAETSSALQVAGVSQATLRLSGDTFNQFKGEYRKLSHADRLQMLSTLQLRIAAIYAVQNEDMQRQRRQDAQDKRHRDVDTHRRSQQSSISKTHKRQRSSIAAGPDSEPEALHDQLHTDGRQLLGQQLMDPSQFQLDDTAVQTAVPIPNMGMSQFQQFANASKRGRGPNS</sequence>
<proteinExistence type="predicted"/>